<dbReference type="Gene3D" id="3.20.20.100">
    <property type="entry name" value="NADP-dependent oxidoreductase domain"/>
    <property type="match status" value="1"/>
</dbReference>
<dbReference type="PANTHER" id="PTHR43827">
    <property type="entry name" value="2,5-DIKETO-D-GLUCONIC ACID REDUCTASE"/>
    <property type="match status" value="1"/>
</dbReference>
<proteinExistence type="inferred from homology"/>
<evidence type="ECO:0000259" key="7">
    <source>
        <dbReference type="Pfam" id="PF00248"/>
    </source>
</evidence>
<dbReference type="RefSeq" id="WP_121900383.1">
    <property type="nucleotide sequence ID" value="NZ_REFW01000001.1"/>
</dbReference>
<dbReference type="InterPro" id="IPR036812">
    <property type="entry name" value="NAD(P)_OxRdtase_dom_sf"/>
</dbReference>
<dbReference type="EMBL" id="REFW01000001">
    <property type="protein sequence ID" value="RMB61835.1"/>
    <property type="molecule type" value="Genomic_DNA"/>
</dbReference>
<evidence type="ECO:0000256" key="2">
    <source>
        <dbReference type="ARBA" id="ARBA00022857"/>
    </source>
</evidence>
<organism evidence="8 9">
    <name type="scientific">Tessaracoccus antarcticus</name>
    <dbReference type="NCBI Taxonomy" id="2479848"/>
    <lineage>
        <taxon>Bacteria</taxon>
        <taxon>Bacillati</taxon>
        <taxon>Actinomycetota</taxon>
        <taxon>Actinomycetes</taxon>
        <taxon>Propionibacteriales</taxon>
        <taxon>Propionibacteriaceae</taxon>
        <taxon>Tessaracoccus</taxon>
    </lineage>
</organism>
<dbReference type="Pfam" id="PF00248">
    <property type="entry name" value="Aldo_ket_red"/>
    <property type="match status" value="1"/>
</dbReference>
<dbReference type="AlphaFoldDB" id="A0A3M0GA08"/>
<evidence type="ECO:0000256" key="6">
    <source>
        <dbReference type="PIRSR" id="PIRSR000097-3"/>
    </source>
</evidence>
<keyword evidence="2" id="KW-0521">NADP</keyword>
<protein>
    <submittedName>
        <fullName evidence="8">Aldo/keto reductase</fullName>
    </submittedName>
</protein>
<dbReference type="InterPro" id="IPR018170">
    <property type="entry name" value="Aldo/ket_reductase_CS"/>
</dbReference>
<evidence type="ECO:0000313" key="8">
    <source>
        <dbReference type="EMBL" id="RMB61835.1"/>
    </source>
</evidence>
<feature type="active site" description="Proton donor" evidence="4">
    <location>
        <position position="51"/>
    </location>
</feature>
<evidence type="ECO:0000313" key="9">
    <source>
        <dbReference type="Proteomes" id="UP000275256"/>
    </source>
</evidence>
<dbReference type="PROSITE" id="PS00798">
    <property type="entry name" value="ALDOKETO_REDUCTASE_1"/>
    <property type="match status" value="1"/>
</dbReference>
<keyword evidence="3" id="KW-0560">Oxidoreductase</keyword>
<dbReference type="Proteomes" id="UP000275256">
    <property type="component" value="Unassembled WGS sequence"/>
</dbReference>
<name>A0A3M0GA08_9ACTN</name>
<evidence type="ECO:0000256" key="3">
    <source>
        <dbReference type="ARBA" id="ARBA00023002"/>
    </source>
</evidence>
<evidence type="ECO:0000256" key="5">
    <source>
        <dbReference type="PIRSR" id="PIRSR000097-2"/>
    </source>
</evidence>
<comment type="caution">
    <text evidence="8">The sequence shown here is derived from an EMBL/GenBank/DDBJ whole genome shotgun (WGS) entry which is preliminary data.</text>
</comment>
<dbReference type="PROSITE" id="PS00062">
    <property type="entry name" value="ALDOKETO_REDUCTASE_2"/>
    <property type="match status" value="1"/>
</dbReference>
<dbReference type="InterPro" id="IPR020471">
    <property type="entry name" value="AKR"/>
</dbReference>
<sequence length="275" mass="30208">MTSAPLKKLNDGTQIPQLGLGVFQMDDDEAHRATLAAFEAGYRHVDTAAIYRNEVGVGRAIAESGLARDEIFVTTKLWNKAQGRDNAREGITRSLEKLGLDHVDLYLIHWPCPAAGTYVETWEQMIDFRSEGLTRSIGVSNFLPEHLDTILDETGITPSVNQIELHPTFQPDDLLNHCSDLGVVIESWSPLGQASDLEHPEILRIAEATGATPAQVIIRWHLGRGFVTIPKSTNPERIRANFEALNVTLNSEQMEAIDGISAGNRIGPDPATVEP</sequence>
<evidence type="ECO:0000256" key="1">
    <source>
        <dbReference type="ARBA" id="ARBA00007905"/>
    </source>
</evidence>
<gene>
    <name evidence="8" type="ORF">EAX62_04285</name>
</gene>
<feature type="binding site" evidence="5">
    <location>
        <position position="109"/>
    </location>
    <ligand>
        <name>substrate</name>
    </ligand>
</feature>
<feature type="domain" description="NADP-dependent oxidoreductase" evidence="7">
    <location>
        <begin position="23"/>
        <end position="261"/>
    </location>
</feature>
<dbReference type="GO" id="GO:0016616">
    <property type="term" value="F:oxidoreductase activity, acting on the CH-OH group of donors, NAD or NADP as acceptor"/>
    <property type="evidence" value="ECO:0007669"/>
    <property type="project" value="UniProtKB-ARBA"/>
</dbReference>
<evidence type="ECO:0000256" key="4">
    <source>
        <dbReference type="PIRSR" id="PIRSR000097-1"/>
    </source>
</evidence>
<dbReference type="PIRSF" id="PIRSF000097">
    <property type="entry name" value="AKR"/>
    <property type="match status" value="1"/>
</dbReference>
<comment type="similarity">
    <text evidence="1">Belongs to the aldo/keto reductase family.</text>
</comment>
<dbReference type="PRINTS" id="PR00069">
    <property type="entry name" value="ALDKETRDTASE"/>
</dbReference>
<accession>A0A3M0GA08</accession>
<keyword evidence="9" id="KW-1185">Reference proteome</keyword>
<dbReference type="SUPFAM" id="SSF51430">
    <property type="entry name" value="NAD(P)-linked oxidoreductase"/>
    <property type="match status" value="1"/>
</dbReference>
<dbReference type="OrthoDB" id="9804790at2"/>
<dbReference type="FunFam" id="3.20.20.100:FF:000002">
    <property type="entry name" value="2,5-diketo-D-gluconic acid reductase A"/>
    <property type="match status" value="1"/>
</dbReference>
<dbReference type="PROSITE" id="PS00063">
    <property type="entry name" value="ALDOKETO_REDUCTASE_3"/>
    <property type="match status" value="1"/>
</dbReference>
<dbReference type="PANTHER" id="PTHR43827:SF3">
    <property type="entry name" value="NADP-DEPENDENT OXIDOREDUCTASE DOMAIN-CONTAINING PROTEIN"/>
    <property type="match status" value="1"/>
</dbReference>
<feature type="site" description="Lowers pKa of active site Tyr" evidence="6">
    <location>
        <position position="76"/>
    </location>
</feature>
<dbReference type="InterPro" id="IPR023210">
    <property type="entry name" value="NADP_OxRdtase_dom"/>
</dbReference>
<reference evidence="8 9" key="1">
    <citation type="submission" date="2018-10" db="EMBL/GenBank/DDBJ databases">
        <title>Tessaracoccus antarcticuss sp. nov., isolated from sediment.</title>
        <authorList>
            <person name="Zhou L.Y."/>
            <person name="Du Z.J."/>
        </authorList>
    </citation>
    <scope>NUCLEOTIDE SEQUENCE [LARGE SCALE GENOMIC DNA]</scope>
    <source>
        <strain evidence="8 9">JDX10</strain>
    </source>
</reference>